<evidence type="ECO:0000256" key="5">
    <source>
        <dbReference type="SAM" id="Phobius"/>
    </source>
</evidence>
<dbReference type="WBParaSite" id="Csp11.Scaffold629.g8167.t2">
    <property type="protein sequence ID" value="Csp11.Scaffold629.g8167.t2"/>
    <property type="gene ID" value="Csp11.Scaffold629.g8167"/>
</dbReference>
<dbReference type="InterPro" id="IPR012919">
    <property type="entry name" value="SUN_dom"/>
</dbReference>
<dbReference type="InterPro" id="IPR045119">
    <property type="entry name" value="SUN1-5"/>
</dbReference>
<organism evidence="7 8">
    <name type="scientific">Caenorhabditis tropicalis</name>
    <dbReference type="NCBI Taxonomy" id="1561998"/>
    <lineage>
        <taxon>Eukaryota</taxon>
        <taxon>Metazoa</taxon>
        <taxon>Ecdysozoa</taxon>
        <taxon>Nematoda</taxon>
        <taxon>Chromadorea</taxon>
        <taxon>Rhabditida</taxon>
        <taxon>Rhabditina</taxon>
        <taxon>Rhabditomorpha</taxon>
        <taxon>Rhabditoidea</taxon>
        <taxon>Rhabditidae</taxon>
        <taxon>Peloderinae</taxon>
        <taxon>Caenorhabditis</taxon>
    </lineage>
</organism>
<dbReference type="Proteomes" id="UP000095282">
    <property type="component" value="Unplaced"/>
</dbReference>
<sequence length="441" mass="50701">MTLTNADIESAYGSDGASISNETLKKETFSIQESTKKENKWSQYRQYGQIIGMGIVSFILILLLINSYRLTSNVEEIRLIVSNLQIQFDKLPKSSVRENSKFEKSELIDKENEEMMERLSEALKELKPIVMNEEVKNEETSIENPLHTINSQAVKEVKLISLNKENRNQENEIEEIPIKNSLHTFNSASYMFGATVDTSYSSSSDLSGESDLVLLDRPNPPANRAWCSDENEPVLTVNLANYIKPTAVSYQHFKWNRTVTHGSPRVFDVFTCLDFNCNKTEPLISNCEYKSSGGIQEQIYHIPSISKTKSIGKVQFRFMKNHGNVKKTCVSLVRVYGESTELPKMREYKEVNKIFTPRKTCSELRNKYHNKLSSYNKFEFKTCEYLFSEGCCSVCPECCDECYIEDYTGVYDVCLFFIVILGAIFFFIIFICCTIRYATRY</sequence>
<keyword evidence="4 5" id="KW-0472">Membrane</keyword>
<evidence type="ECO:0000259" key="6">
    <source>
        <dbReference type="PROSITE" id="PS51469"/>
    </source>
</evidence>
<evidence type="ECO:0000256" key="4">
    <source>
        <dbReference type="ARBA" id="ARBA00023136"/>
    </source>
</evidence>
<name>A0A1I7UD94_9PELO</name>
<keyword evidence="2 5" id="KW-0812">Transmembrane</keyword>
<dbReference type="GO" id="GO:0034993">
    <property type="term" value="C:meiotic nuclear membrane microtubule tethering complex"/>
    <property type="evidence" value="ECO:0007669"/>
    <property type="project" value="TreeGrafter"/>
</dbReference>
<feature type="transmembrane region" description="Helical" evidence="5">
    <location>
        <begin position="415"/>
        <end position="438"/>
    </location>
</feature>
<evidence type="ECO:0000256" key="3">
    <source>
        <dbReference type="ARBA" id="ARBA00022989"/>
    </source>
</evidence>
<evidence type="ECO:0000256" key="1">
    <source>
        <dbReference type="ARBA" id="ARBA00004370"/>
    </source>
</evidence>
<dbReference type="Pfam" id="PF07738">
    <property type="entry name" value="Sad1_UNC"/>
    <property type="match status" value="1"/>
</dbReference>
<proteinExistence type="predicted"/>
<dbReference type="PANTHER" id="PTHR12911">
    <property type="entry name" value="SAD1/UNC-84-LIKE PROTEIN-RELATED"/>
    <property type="match status" value="1"/>
</dbReference>
<reference evidence="8" key="1">
    <citation type="submission" date="2016-11" db="UniProtKB">
        <authorList>
            <consortium name="WormBaseParasite"/>
        </authorList>
    </citation>
    <scope>IDENTIFICATION</scope>
</reference>
<evidence type="ECO:0000313" key="7">
    <source>
        <dbReference type="Proteomes" id="UP000095282"/>
    </source>
</evidence>
<comment type="subcellular location">
    <subcellularLocation>
        <location evidence="1">Membrane</location>
    </subcellularLocation>
</comment>
<evidence type="ECO:0000313" key="8">
    <source>
        <dbReference type="WBParaSite" id="Csp11.Scaffold629.g8167.t2"/>
    </source>
</evidence>
<dbReference type="FunFam" id="2.60.120.260:FF:000158">
    <property type="entry name" value="Protein CBG16940"/>
    <property type="match status" value="1"/>
</dbReference>
<evidence type="ECO:0000256" key="2">
    <source>
        <dbReference type="ARBA" id="ARBA00022692"/>
    </source>
</evidence>
<accession>A0A1I7UD94</accession>
<dbReference type="AlphaFoldDB" id="A0A1I7UD94"/>
<dbReference type="Gene3D" id="2.60.120.260">
    <property type="entry name" value="Galactose-binding domain-like"/>
    <property type="match status" value="1"/>
</dbReference>
<keyword evidence="7" id="KW-1185">Reference proteome</keyword>
<feature type="transmembrane region" description="Helical" evidence="5">
    <location>
        <begin position="47"/>
        <end position="68"/>
    </location>
</feature>
<protein>
    <submittedName>
        <fullName evidence="8">SUN domain-containing protein</fullName>
    </submittedName>
</protein>
<dbReference type="PANTHER" id="PTHR12911:SF2">
    <property type="entry name" value="SUN DOMAIN-CONTAINING PROTEIN 1"/>
    <property type="match status" value="1"/>
</dbReference>
<dbReference type="PROSITE" id="PS51469">
    <property type="entry name" value="SUN"/>
    <property type="match status" value="1"/>
</dbReference>
<feature type="domain" description="SUN" evidence="6">
    <location>
        <begin position="173"/>
        <end position="340"/>
    </location>
</feature>
<dbReference type="GO" id="GO:0043495">
    <property type="term" value="F:protein-membrane adaptor activity"/>
    <property type="evidence" value="ECO:0007669"/>
    <property type="project" value="TreeGrafter"/>
</dbReference>
<keyword evidence="3 5" id="KW-1133">Transmembrane helix</keyword>
<dbReference type="STRING" id="1561998.A0A1I7UD94"/>